<protein>
    <submittedName>
        <fullName evidence="1">CRISPR-associated Cas4 family protein</fullName>
    </submittedName>
</protein>
<reference evidence="1 2" key="1">
    <citation type="journal article" date="2011" name="J. Bacteriol.">
        <title>Genome sequence of the halotolerant marine bacterium Myxococcus fulvus HW-1.</title>
        <authorList>
            <person name="Li Z.F."/>
            <person name="Li X."/>
            <person name="Liu H."/>
            <person name="Liu X."/>
            <person name="Han K."/>
            <person name="Wu Z.H."/>
            <person name="Hu W."/>
            <person name="Li F.F."/>
            <person name="Li Y.Z."/>
        </authorList>
    </citation>
    <scope>NUCLEOTIDE SEQUENCE [LARGE SCALE GENOMIC DNA]</scope>
    <source>
        <strain evidence="2">ATCC BAA-855 / HW-1</strain>
    </source>
</reference>
<dbReference type="KEGG" id="mfu:LILAB_11305"/>
<dbReference type="EMBL" id="CP002830">
    <property type="protein sequence ID" value="AEI64172.1"/>
    <property type="molecule type" value="Genomic_DNA"/>
</dbReference>
<dbReference type="STRING" id="483219.LILAB_11305"/>
<organism evidence="1 2">
    <name type="scientific">Myxococcus fulvus (strain ATCC BAA-855 / HW-1)</name>
    <dbReference type="NCBI Taxonomy" id="483219"/>
    <lineage>
        <taxon>Bacteria</taxon>
        <taxon>Pseudomonadati</taxon>
        <taxon>Myxococcota</taxon>
        <taxon>Myxococcia</taxon>
        <taxon>Myxococcales</taxon>
        <taxon>Cystobacterineae</taxon>
        <taxon>Myxococcaceae</taxon>
        <taxon>Myxococcus</taxon>
    </lineage>
</organism>
<evidence type="ECO:0000313" key="1">
    <source>
        <dbReference type="EMBL" id="AEI64172.1"/>
    </source>
</evidence>
<dbReference type="HOGENOM" id="CLU_3120161_0_0_7"/>
<dbReference type="AlphaFoldDB" id="F8CQ49"/>
<dbReference type="eggNOG" id="COG1468">
    <property type="taxonomic scope" value="Bacteria"/>
</dbReference>
<proteinExistence type="predicted"/>
<name>F8CQ49_MYXFH</name>
<gene>
    <name evidence="1" type="ordered locus">LILAB_11305</name>
</gene>
<sequence length="50" mass="5480">MSSDRETWVALSALQHLLFCERQAALIHVERQGGGGEIARDTQVRTAATV</sequence>
<evidence type="ECO:0000313" key="2">
    <source>
        <dbReference type="Proteomes" id="UP000000488"/>
    </source>
</evidence>
<dbReference type="Proteomes" id="UP000000488">
    <property type="component" value="Chromosome"/>
</dbReference>
<accession>F8CQ49</accession>